<dbReference type="InterPro" id="IPR046509">
    <property type="entry name" value="DUF6687"/>
</dbReference>
<evidence type="ECO:0000313" key="2">
    <source>
        <dbReference type="Proteomes" id="UP000070544"/>
    </source>
</evidence>
<reference evidence="1 2" key="1">
    <citation type="journal article" date="2015" name="Genome Biol. Evol.">
        <title>Phylogenomic analyses indicate that early fungi evolved digesting cell walls of algal ancestors of land plants.</title>
        <authorList>
            <person name="Chang Y."/>
            <person name="Wang S."/>
            <person name="Sekimoto S."/>
            <person name="Aerts A.L."/>
            <person name="Choi C."/>
            <person name="Clum A."/>
            <person name="LaButti K.M."/>
            <person name="Lindquist E.A."/>
            <person name="Yee Ngan C."/>
            <person name="Ohm R.A."/>
            <person name="Salamov A.A."/>
            <person name="Grigoriev I.V."/>
            <person name="Spatafora J.W."/>
            <person name="Berbee M.L."/>
        </authorList>
    </citation>
    <scope>NUCLEOTIDE SEQUENCE [LARGE SCALE GENOMIC DNA]</scope>
    <source>
        <strain evidence="1 2">JEL478</strain>
    </source>
</reference>
<organism evidence="1 2">
    <name type="scientific">Gonapodya prolifera (strain JEL478)</name>
    <name type="common">Monoblepharis prolifera</name>
    <dbReference type="NCBI Taxonomy" id="1344416"/>
    <lineage>
        <taxon>Eukaryota</taxon>
        <taxon>Fungi</taxon>
        <taxon>Fungi incertae sedis</taxon>
        <taxon>Chytridiomycota</taxon>
        <taxon>Chytridiomycota incertae sedis</taxon>
        <taxon>Monoblepharidomycetes</taxon>
        <taxon>Monoblepharidales</taxon>
        <taxon>Gonapodyaceae</taxon>
        <taxon>Gonapodya</taxon>
    </lineage>
</organism>
<protein>
    <submittedName>
        <fullName evidence="1">Uncharacterized protein</fullName>
    </submittedName>
</protein>
<accession>A0A139ATC7</accession>
<dbReference type="Proteomes" id="UP000070544">
    <property type="component" value="Unassembled WGS sequence"/>
</dbReference>
<keyword evidence="2" id="KW-1185">Reference proteome</keyword>
<dbReference type="EMBL" id="KQ965736">
    <property type="protein sequence ID" value="KXS19987.1"/>
    <property type="molecule type" value="Genomic_DNA"/>
</dbReference>
<evidence type="ECO:0000313" key="1">
    <source>
        <dbReference type="EMBL" id="KXS19987.1"/>
    </source>
</evidence>
<proteinExistence type="predicted"/>
<dbReference type="AlphaFoldDB" id="A0A139ATC7"/>
<name>A0A139ATC7_GONPJ</name>
<dbReference type="OrthoDB" id="26679at2759"/>
<dbReference type="Pfam" id="PF20392">
    <property type="entry name" value="DUF6687"/>
    <property type="match status" value="1"/>
</dbReference>
<gene>
    <name evidence="1" type="ORF">M427DRAFT_131436</name>
</gene>
<sequence>MTKTATFAFAAYSEALAASKQGRSVILVDVSNSDRETVAFLSGSERSKRLHALTHSRDVGAVSTYRADTSAQVAFNFLDDESGQDFLGIGGESVLLSNDHFDHDGLVALTVLLDPEWAMCKRELLVDTAIAGDFYKFRNRTAARVVWTIEAFWGRFKDVTSPLPPETFQYKSSSEFFDNLYREMIPRFKDIVDDVSAGRLEELWSPGERAYESTLSAINSEIIKIVKYPDLSLAFVYIDPSYPSEPSRFAMYSHIAYLSKGGDCLLVFMEKKCAWTARYRYETNVDYVSSPVPPRLRLREISDLLNAFESAGSDDAAAINVWTAGAPNDSHGSVLQSSERTALGRNVVEGVIVGWFAQQKGS</sequence>